<comment type="caution">
    <text evidence="3">The sequence shown here is derived from an EMBL/GenBank/DDBJ whole genome shotgun (WGS) entry which is preliminary data.</text>
</comment>
<reference evidence="5 7" key="3">
    <citation type="submission" date="2016-08" db="EMBL/GenBank/DDBJ databases">
        <authorList>
            <person name="Seilhamer J.J."/>
        </authorList>
    </citation>
    <scope>NUCLEOTIDE SEQUENCE [LARGE SCALE GENOMIC DNA]</scope>
    <source>
        <strain evidence="5 7">NML150140-1</strain>
    </source>
</reference>
<dbReference type="Proteomes" id="UP000094271">
    <property type="component" value="Unassembled WGS sequence"/>
</dbReference>
<dbReference type="Pfam" id="PF01757">
    <property type="entry name" value="Acyl_transf_3"/>
    <property type="match status" value="1"/>
</dbReference>
<evidence type="ECO:0000256" key="1">
    <source>
        <dbReference type="SAM" id="Phobius"/>
    </source>
</evidence>
<protein>
    <submittedName>
        <fullName evidence="3">Serine/alanine racemase</fullName>
        <ecNumber evidence="3">5.1.1.-</ecNumber>
    </submittedName>
</protein>
<dbReference type="GO" id="GO:0016853">
    <property type="term" value="F:isomerase activity"/>
    <property type="evidence" value="ECO:0007669"/>
    <property type="project" value="UniProtKB-KW"/>
</dbReference>
<organism evidence="3 6">
    <name type="scientific">Eisenbergiella tayi</name>
    <dbReference type="NCBI Taxonomy" id="1432052"/>
    <lineage>
        <taxon>Bacteria</taxon>
        <taxon>Bacillati</taxon>
        <taxon>Bacillota</taxon>
        <taxon>Clostridia</taxon>
        <taxon>Lachnospirales</taxon>
        <taxon>Lachnospiraceae</taxon>
        <taxon>Eisenbergiella</taxon>
    </lineage>
</organism>
<dbReference type="RefSeq" id="WP_069152359.1">
    <property type="nucleotide sequence ID" value="NZ_JAQCZP010000002.1"/>
</dbReference>
<reference evidence="3 6" key="1">
    <citation type="submission" date="2016-07" db="EMBL/GenBank/DDBJ databases">
        <title>Characterization of isolates of Eisenbergiella tayi derived from blood cultures, using whole genome sequencing.</title>
        <authorList>
            <person name="Burdz T."/>
            <person name="Wiebe D."/>
            <person name="Huynh C."/>
            <person name="Bernard K."/>
        </authorList>
    </citation>
    <scope>NUCLEOTIDE SEQUENCE [LARGE SCALE GENOMIC DNA]</scope>
    <source>
        <strain evidence="3 6">NML 110608</strain>
    </source>
</reference>
<evidence type="ECO:0000313" key="8">
    <source>
        <dbReference type="Proteomes" id="UP000094869"/>
    </source>
</evidence>
<dbReference type="EC" id="5.1.1.-" evidence="3"/>
<keyword evidence="8" id="KW-1185">Reference proteome</keyword>
<dbReference type="EMBL" id="MEHA01000001">
    <property type="protein sequence ID" value="ODR56108.1"/>
    <property type="molecule type" value="Genomic_DNA"/>
</dbReference>
<dbReference type="EMBL" id="MCGH01000002">
    <property type="protein sequence ID" value="ODM06400.1"/>
    <property type="molecule type" value="Genomic_DNA"/>
</dbReference>
<feature type="transmembrane region" description="Helical" evidence="1">
    <location>
        <begin position="292"/>
        <end position="310"/>
    </location>
</feature>
<dbReference type="GO" id="GO:0016747">
    <property type="term" value="F:acyltransferase activity, transferring groups other than amino-acyl groups"/>
    <property type="evidence" value="ECO:0007669"/>
    <property type="project" value="InterPro"/>
</dbReference>
<name>A0A1E3ACB3_9FIRM</name>
<dbReference type="InterPro" id="IPR002656">
    <property type="entry name" value="Acyl_transf_3_dom"/>
</dbReference>
<evidence type="ECO:0000313" key="3">
    <source>
        <dbReference type="EMBL" id="ODM06400.1"/>
    </source>
</evidence>
<reference evidence="4 8" key="2">
    <citation type="submission" date="2016-08" db="EMBL/GenBank/DDBJ databases">
        <title>Characterization of Isolates of Eisenbergiella tayi Derived from Blood Cultures, Using Whole Genome Sequencing.</title>
        <authorList>
            <person name="Bernier A.-M."/>
            <person name="Burdz T."/>
            <person name="Wiebe D."/>
            <person name="Bernard K."/>
        </authorList>
    </citation>
    <scope>NUCLEOTIDE SEQUENCE [LARGE SCALE GENOMIC DNA]</scope>
    <source>
        <strain evidence="4 8">NML120146</strain>
    </source>
</reference>
<feature type="transmembrane region" description="Helical" evidence="1">
    <location>
        <begin position="201"/>
        <end position="220"/>
    </location>
</feature>
<dbReference type="EMBL" id="MEHD01000056">
    <property type="protein sequence ID" value="ODR44332.1"/>
    <property type="molecule type" value="Genomic_DNA"/>
</dbReference>
<accession>A0A1E3ACB3</accession>
<evidence type="ECO:0000259" key="2">
    <source>
        <dbReference type="Pfam" id="PF01757"/>
    </source>
</evidence>
<dbReference type="AlphaFoldDB" id="A0A1E3ACB3"/>
<feature type="transmembrane region" description="Helical" evidence="1">
    <location>
        <begin position="89"/>
        <end position="110"/>
    </location>
</feature>
<feature type="transmembrane region" description="Helical" evidence="1">
    <location>
        <begin position="12"/>
        <end position="29"/>
    </location>
</feature>
<proteinExistence type="predicted"/>
<dbReference type="Proteomes" id="UP000094067">
    <property type="component" value="Unassembled WGS sequence"/>
</dbReference>
<feature type="transmembrane region" description="Helical" evidence="1">
    <location>
        <begin position="325"/>
        <end position="345"/>
    </location>
</feature>
<sequence length="356" mass="40810">METMKKEKYGAIDIVKFLFAILIVCAHYISEYADGRINKFIEYASSLYIIVVPFFFVCSGFLLFTKVLSKPSEYEAGKNLIKNYIKRIFFMYIGWSCIYVSFKIVAWVKFGCSIEEILQYIIKAILYSTYATIWFLPALCIGILITWFFVRRKWLTGLIITANIAYLIGAMGVSYSFLVENSVFAPVLETYNYFFGSTRNGFFNGFPFVALGAYIAYYNIHKTSDHTLIKHFIFSCVFSIAFVIEACILKFGFNTVNANTLIMLVPFTYYFFSYLIDIPIKSNKCFKWMRKMSTTIFLCQRIFLTAIPSVSPKGITLSVLNGNPYVGLIFLLFMVLITAEVIIAIGRKNNVVAKLC</sequence>
<evidence type="ECO:0000313" key="7">
    <source>
        <dbReference type="Proteomes" id="UP000094271"/>
    </source>
</evidence>
<feature type="transmembrane region" description="Helical" evidence="1">
    <location>
        <begin position="130"/>
        <end position="150"/>
    </location>
</feature>
<feature type="transmembrane region" description="Helical" evidence="1">
    <location>
        <begin position="259"/>
        <end position="280"/>
    </location>
</feature>
<evidence type="ECO:0000313" key="4">
    <source>
        <dbReference type="EMBL" id="ODR44332.1"/>
    </source>
</evidence>
<feature type="domain" description="Acyltransferase 3" evidence="2">
    <location>
        <begin position="11"/>
        <end position="338"/>
    </location>
</feature>
<evidence type="ECO:0000313" key="5">
    <source>
        <dbReference type="EMBL" id="ODR56108.1"/>
    </source>
</evidence>
<dbReference type="OrthoDB" id="5808342at2"/>
<keyword evidence="1" id="KW-0472">Membrane</keyword>
<feature type="transmembrane region" description="Helical" evidence="1">
    <location>
        <begin position="157"/>
        <end position="178"/>
    </location>
</feature>
<keyword evidence="1" id="KW-1133">Transmembrane helix</keyword>
<keyword evidence="3" id="KW-0413">Isomerase</keyword>
<evidence type="ECO:0000313" key="6">
    <source>
        <dbReference type="Proteomes" id="UP000094067"/>
    </source>
</evidence>
<keyword evidence="1" id="KW-0812">Transmembrane</keyword>
<feature type="transmembrane region" description="Helical" evidence="1">
    <location>
        <begin position="232"/>
        <end position="253"/>
    </location>
</feature>
<gene>
    <name evidence="3" type="primary">vanT_1</name>
    <name evidence="5" type="ORF">BEI59_02920</name>
    <name evidence="3" type="ORF">BEI61_02290</name>
    <name evidence="4" type="ORF">BEI63_32560</name>
</gene>
<dbReference type="Proteomes" id="UP000094869">
    <property type="component" value="Unassembled WGS sequence"/>
</dbReference>
<feature type="transmembrane region" description="Helical" evidence="1">
    <location>
        <begin position="49"/>
        <end position="68"/>
    </location>
</feature>